<evidence type="ECO:0000256" key="3">
    <source>
        <dbReference type="ARBA" id="ARBA00002443"/>
    </source>
</evidence>
<dbReference type="Pfam" id="PF16188">
    <property type="entry name" value="Peptidase_M24_C"/>
    <property type="match status" value="1"/>
</dbReference>
<dbReference type="InterPro" id="IPR000994">
    <property type="entry name" value="Pept_M24"/>
</dbReference>
<keyword evidence="8" id="KW-0645">Protease</keyword>
<comment type="caution">
    <text evidence="19">The sequence shown here is derived from an EMBL/GenBank/DDBJ whole genome shotgun (WGS) entry which is preliminary data.</text>
</comment>
<dbReference type="SUPFAM" id="SSF55920">
    <property type="entry name" value="Creatinase/aminopeptidase"/>
    <property type="match status" value="1"/>
</dbReference>
<dbReference type="EC" id="3.4.11.9" evidence="5"/>
<evidence type="ECO:0000256" key="14">
    <source>
        <dbReference type="ARBA" id="ARBA00032413"/>
    </source>
</evidence>
<keyword evidence="10" id="KW-0378">Hydrolase</keyword>
<keyword evidence="20" id="KW-1185">Reference proteome</keyword>
<evidence type="ECO:0000256" key="11">
    <source>
        <dbReference type="ARBA" id="ARBA00023049"/>
    </source>
</evidence>
<evidence type="ECO:0000259" key="18">
    <source>
        <dbReference type="Pfam" id="PF16188"/>
    </source>
</evidence>
<evidence type="ECO:0000256" key="7">
    <source>
        <dbReference type="ARBA" id="ARBA00022438"/>
    </source>
</evidence>
<dbReference type="Gene3D" id="3.40.350.10">
    <property type="entry name" value="Creatinase/prolidase N-terminal domain"/>
    <property type="match status" value="2"/>
</dbReference>
<evidence type="ECO:0000259" key="16">
    <source>
        <dbReference type="Pfam" id="PF00557"/>
    </source>
</evidence>
<dbReference type="SUPFAM" id="SSF53092">
    <property type="entry name" value="Creatinase/prolidase N-terminal domain"/>
    <property type="match status" value="1"/>
</dbReference>
<evidence type="ECO:0000256" key="13">
    <source>
        <dbReference type="ARBA" id="ARBA00030849"/>
    </source>
</evidence>
<evidence type="ECO:0000256" key="9">
    <source>
        <dbReference type="ARBA" id="ARBA00022723"/>
    </source>
</evidence>
<dbReference type="Proteomes" id="UP001174691">
    <property type="component" value="Unassembled WGS sequence"/>
</dbReference>
<comment type="catalytic activity">
    <reaction evidence="1">
        <text>Release of any N-terminal amino acid, including proline, that is linked to proline, even from a dipeptide or tripeptide.</text>
        <dbReference type="EC" id="3.4.11.9"/>
    </reaction>
</comment>
<evidence type="ECO:0000256" key="10">
    <source>
        <dbReference type="ARBA" id="ARBA00022801"/>
    </source>
</evidence>
<sequence length="615" mass="68412">METVDTSGRLSVLRTLMKERKIDVYVVPSEDSHSSEYIAACDARRHFISGFSGSAGTAVITLDKAALATDGRYFNQASKQLDSNWLLLKTGLQDVPTWQEWTAEQSSDGKTVGVDPSLIGSSTAEKLDEKIKQSGGAGLEAVTDNLVDLVWGEDRPPKPSEPVVLLEEKYAGKDTKAKLEELRKEIDKKKAKGFVVSMLDEIAWLFNLRGNDIPYNPVFFSYAIVTPDNATLYVVSSKLSDEAKSYLSKNSVMVRPYEAFFEDIKSLVASMQPYGEGTAPAIKFLISTRASWALKLALGEKNTEEIRSPVGDAKAVKNETELEGMRQCHIRDGAALSQYFAWLEDQLVNKEVKLDEVQAADKLEEIRKKQKDFVGLSFDTISSTGANAAVIHYKPEPGNCSVIDAKAIYLCDSGAQYLDGTTDTTRTLHFGTPTDEERTNYTLVLKGNIALDMAIFPKGTTGFALDGLARQFLWKEGLDYRHGTGHGVGSYLNVHEGPIGIGTRKQYAEVALAAGNVISNEPGFYKDGEYGIRIENIVMVREVKTKHQFGDKPYLGFEHVTMVPYCRALIDTSLLTEAEKTWLNDYNRDILRHTEDYFKDDPLTLEWLKRETAEY</sequence>
<dbReference type="InterPro" id="IPR029149">
    <property type="entry name" value="Creatin/AminoP/Spt16_N"/>
</dbReference>
<dbReference type="InterPro" id="IPR000587">
    <property type="entry name" value="Creatinase_N"/>
</dbReference>
<evidence type="ECO:0000259" key="17">
    <source>
        <dbReference type="Pfam" id="PF01321"/>
    </source>
</evidence>
<feature type="domain" description="Creatinase N-terminal" evidence="17">
    <location>
        <begin position="9"/>
        <end position="133"/>
    </location>
</feature>
<dbReference type="EMBL" id="JANBVN010000117">
    <property type="protein sequence ID" value="KAJ9142891.1"/>
    <property type="molecule type" value="Genomic_DNA"/>
</dbReference>
<dbReference type="CDD" id="cd01085">
    <property type="entry name" value="APP"/>
    <property type="match status" value="1"/>
</dbReference>
<evidence type="ECO:0000256" key="1">
    <source>
        <dbReference type="ARBA" id="ARBA00001424"/>
    </source>
</evidence>
<gene>
    <name evidence="19" type="ORF">NKR19_g7041</name>
</gene>
<protein>
    <recommendedName>
        <fullName evidence="6">Probable Xaa-Pro aminopeptidase P</fullName>
        <ecNumber evidence="5">3.4.11.9</ecNumber>
    </recommendedName>
    <alternativeName>
        <fullName evidence="13">Aminoacylproline aminopeptidase</fullName>
    </alternativeName>
    <alternativeName>
        <fullName evidence="14">Prolidase</fullName>
    </alternativeName>
</protein>
<evidence type="ECO:0000256" key="8">
    <source>
        <dbReference type="ARBA" id="ARBA00022670"/>
    </source>
</evidence>
<evidence type="ECO:0000256" key="15">
    <source>
        <dbReference type="RuleBase" id="RU000590"/>
    </source>
</evidence>
<keyword evidence="9 15" id="KW-0479">Metal-binding</keyword>
<organism evidence="19 20">
    <name type="scientific">Coniochaeta hoffmannii</name>
    <dbReference type="NCBI Taxonomy" id="91930"/>
    <lineage>
        <taxon>Eukaryota</taxon>
        <taxon>Fungi</taxon>
        <taxon>Dikarya</taxon>
        <taxon>Ascomycota</taxon>
        <taxon>Pezizomycotina</taxon>
        <taxon>Sordariomycetes</taxon>
        <taxon>Sordariomycetidae</taxon>
        <taxon>Coniochaetales</taxon>
        <taxon>Coniochaetaceae</taxon>
        <taxon>Coniochaeta</taxon>
    </lineage>
</organism>
<evidence type="ECO:0000313" key="20">
    <source>
        <dbReference type="Proteomes" id="UP001174691"/>
    </source>
</evidence>
<dbReference type="PANTHER" id="PTHR43763:SF6">
    <property type="entry name" value="XAA-PRO AMINOPEPTIDASE 1"/>
    <property type="match status" value="1"/>
</dbReference>
<dbReference type="FunFam" id="3.40.350.10:FF:000010">
    <property type="entry name" value="Probable Xaa-Pro aminopeptidase P"/>
    <property type="match status" value="1"/>
</dbReference>
<dbReference type="FunFam" id="3.40.350.10:FF:000003">
    <property type="entry name" value="Xaa-pro aminopeptidase P"/>
    <property type="match status" value="1"/>
</dbReference>
<comment type="similarity">
    <text evidence="4 15">Belongs to the peptidase M24B family.</text>
</comment>
<proteinExistence type="inferred from homology"/>
<dbReference type="GO" id="GO:0070006">
    <property type="term" value="F:metalloaminopeptidase activity"/>
    <property type="evidence" value="ECO:0007669"/>
    <property type="project" value="InterPro"/>
</dbReference>
<feature type="domain" description="Peptidase M24" evidence="16">
    <location>
        <begin position="323"/>
        <end position="542"/>
    </location>
</feature>
<dbReference type="InterPro" id="IPR036005">
    <property type="entry name" value="Creatinase/aminopeptidase-like"/>
</dbReference>
<dbReference type="FunFam" id="3.90.230.10:FF:000007">
    <property type="entry name" value="Xaa-Pro aminopeptidase P"/>
    <property type="match status" value="1"/>
</dbReference>
<dbReference type="InterPro" id="IPR032416">
    <property type="entry name" value="Peptidase_M24_C"/>
</dbReference>
<evidence type="ECO:0000313" key="19">
    <source>
        <dbReference type="EMBL" id="KAJ9142891.1"/>
    </source>
</evidence>
<evidence type="ECO:0000256" key="6">
    <source>
        <dbReference type="ARBA" id="ARBA00020658"/>
    </source>
</evidence>
<keyword evidence="12" id="KW-0464">Manganese</keyword>
<evidence type="ECO:0000256" key="4">
    <source>
        <dbReference type="ARBA" id="ARBA00008766"/>
    </source>
</evidence>
<dbReference type="AlphaFoldDB" id="A0AA38RXM3"/>
<dbReference type="InterPro" id="IPR001131">
    <property type="entry name" value="Peptidase_M24B_aminopep-P_CS"/>
</dbReference>
<evidence type="ECO:0000256" key="2">
    <source>
        <dbReference type="ARBA" id="ARBA00001936"/>
    </source>
</evidence>
<evidence type="ECO:0000256" key="5">
    <source>
        <dbReference type="ARBA" id="ARBA00012574"/>
    </source>
</evidence>
<dbReference type="GO" id="GO:0005737">
    <property type="term" value="C:cytoplasm"/>
    <property type="evidence" value="ECO:0007669"/>
    <property type="project" value="UniProtKB-ARBA"/>
</dbReference>
<dbReference type="GO" id="GO:0046872">
    <property type="term" value="F:metal ion binding"/>
    <property type="evidence" value="ECO:0007669"/>
    <property type="project" value="UniProtKB-KW"/>
</dbReference>
<comment type="cofactor">
    <cofactor evidence="2">
        <name>Mn(2+)</name>
        <dbReference type="ChEBI" id="CHEBI:29035"/>
    </cofactor>
</comment>
<name>A0AA38RXM3_9PEZI</name>
<dbReference type="InterPro" id="IPR050422">
    <property type="entry name" value="X-Pro_aminopeptidase_P"/>
</dbReference>
<feature type="domain" description="Peptidase M24 C-terminal" evidence="18">
    <location>
        <begin position="553"/>
        <end position="614"/>
    </location>
</feature>
<comment type="function">
    <text evidence="3">Catalyzes the removal of a penultimate prolyl residue from the N-termini of peptides.</text>
</comment>
<dbReference type="PROSITE" id="PS00491">
    <property type="entry name" value="PROLINE_PEPTIDASE"/>
    <property type="match status" value="1"/>
</dbReference>
<dbReference type="Pfam" id="PF16189">
    <property type="entry name" value="Creatinase_N_2"/>
    <property type="match status" value="1"/>
</dbReference>
<keyword evidence="7" id="KW-0031">Aminopeptidase</keyword>
<dbReference type="Gene3D" id="3.90.230.10">
    <property type="entry name" value="Creatinase/methionine aminopeptidase superfamily"/>
    <property type="match status" value="1"/>
</dbReference>
<reference evidence="19" key="1">
    <citation type="submission" date="2022-07" db="EMBL/GenBank/DDBJ databases">
        <title>Fungi with potential for degradation of polypropylene.</title>
        <authorList>
            <person name="Gostincar C."/>
        </authorList>
    </citation>
    <scope>NUCLEOTIDE SEQUENCE</scope>
    <source>
        <strain evidence="19">EXF-13287</strain>
    </source>
</reference>
<evidence type="ECO:0000256" key="12">
    <source>
        <dbReference type="ARBA" id="ARBA00023211"/>
    </source>
</evidence>
<dbReference type="Pfam" id="PF01321">
    <property type="entry name" value="Creatinase_N"/>
    <property type="match status" value="1"/>
</dbReference>
<accession>A0AA38RXM3</accession>
<keyword evidence="11" id="KW-0482">Metalloprotease</keyword>
<dbReference type="Pfam" id="PF00557">
    <property type="entry name" value="Peptidase_M24"/>
    <property type="match status" value="1"/>
</dbReference>
<dbReference type="GO" id="GO:0006508">
    <property type="term" value="P:proteolysis"/>
    <property type="evidence" value="ECO:0007669"/>
    <property type="project" value="UniProtKB-KW"/>
</dbReference>
<dbReference type="InterPro" id="IPR033740">
    <property type="entry name" value="Pept_M24B"/>
</dbReference>
<dbReference type="PANTHER" id="PTHR43763">
    <property type="entry name" value="XAA-PRO AMINOPEPTIDASE 1"/>
    <property type="match status" value="1"/>
</dbReference>